<proteinExistence type="predicted"/>
<evidence type="ECO:0000313" key="3">
    <source>
        <dbReference type="Proteomes" id="UP001211105"/>
    </source>
</evidence>
<dbReference type="InterPro" id="IPR029044">
    <property type="entry name" value="Nucleotide-diphossugar_trans"/>
</dbReference>
<gene>
    <name evidence="2" type="ORF">PL707_07245</name>
</gene>
<protein>
    <submittedName>
        <fullName evidence="2">Glycosyltransferase family 2 protein</fullName>
    </submittedName>
</protein>
<evidence type="ECO:0000259" key="1">
    <source>
        <dbReference type="Pfam" id="PF00535"/>
    </source>
</evidence>
<accession>A0AAW5ZZW6</accession>
<evidence type="ECO:0000313" key="2">
    <source>
        <dbReference type="EMBL" id="MDB1162062.1"/>
    </source>
</evidence>
<name>A0AAW5ZZW6_9BIFI</name>
<dbReference type="RefSeq" id="WP_195223565.1">
    <property type="nucleotide sequence ID" value="NZ_JADMXZ010000002.1"/>
</dbReference>
<reference evidence="2" key="1">
    <citation type="submission" date="2023-01" db="EMBL/GenBank/DDBJ databases">
        <title>Human gut microbiome strain richness.</title>
        <authorList>
            <person name="Chen-Liaw A."/>
        </authorList>
    </citation>
    <scope>NUCLEOTIDE SEQUENCE</scope>
    <source>
        <strain evidence="2">BSD2780120875st1_E5_BSD2780120875b_170604</strain>
    </source>
</reference>
<dbReference type="Proteomes" id="UP001211105">
    <property type="component" value="Unassembled WGS sequence"/>
</dbReference>
<dbReference type="EMBL" id="JAQKGX010000003">
    <property type="protein sequence ID" value="MDB1162062.1"/>
    <property type="molecule type" value="Genomic_DNA"/>
</dbReference>
<dbReference type="SUPFAM" id="SSF53448">
    <property type="entry name" value="Nucleotide-diphospho-sugar transferases"/>
    <property type="match status" value="1"/>
</dbReference>
<dbReference type="InterPro" id="IPR001173">
    <property type="entry name" value="Glyco_trans_2-like"/>
</dbReference>
<organism evidence="2 3">
    <name type="scientific">Bifidobacterium catenulatum</name>
    <dbReference type="NCBI Taxonomy" id="1686"/>
    <lineage>
        <taxon>Bacteria</taxon>
        <taxon>Bacillati</taxon>
        <taxon>Actinomycetota</taxon>
        <taxon>Actinomycetes</taxon>
        <taxon>Bifidobacteriales</taxon>
        <taxon>Bifidobacteriaceae</taxon>
        <taxon>Bifidobacterium</taxon>
    </lineage>
</organism>
<dbReference type="PANTHER" id="PTHR22916">
    <property type="entry name" value="GLYCOSYLTRANSFERASE"/>
    <property type="match status" value="1"/>
</dbReference>
<comment type="caution">
    <text evidence="2">The sequence shown here is derived from an EMBL/GenBank/DDBJ whole genome shotgun (WGS) entry which is preliminary data.</text>
</comment>
<dbReference type="Gene3D" id="3.90.550.10">
    <property type="entry name" value="Spore Coat Polysaccharide Biosynthesis Protein SpsA, Chain A"/>
    <property type="match status" value="1"/>
</dbReference>
<dbReference type="Pfam" id="PF00535">
    <property type="entry name" value="Glycos_transf_2"/>
    <property type="match status" value="1"/>
</dbReference>
<dbReference type="CDD" id="cd00761">
    <property type="entry name" value="Glyco_tranf_GTA_type"/>
    <property type="match status" value="1"/>
</dbReference>
<sequence length="412" mass="47152">MTNKQSAENSSSPFFSIIIPSYNNGGYLRKCIQSLQKQSFEGWEAIIVIDASPDDAFHIASQLSEEDDRIIIINKSQNEGTHLARKSGVECARGKYALFLDADDELANNALLSLRTFASQQSFDVLHFGTELFGEDMPESACSDILRLSNRDLPTLHGPEIAFSSFTDSEDHRQDWRILQRLYRTELLKEAFSRMSSSRLGRGQDSYEWLVIASLANTETFHNELIGYRYYLGRGITTFKPMSKQKFISLSSNYGTLISTASEYANGFTDFDLLPCAAELRRRLLEMLFGDWYVRLSDEDKLSVLPAMQADFTHMEIATELMRLTRDDAYSHWDTGDAFDKKSRYVQWKETAETIAGNDSSPQYNEYREQALRHFADLQTRLPVPKETPHSTKIIRLLSQIKSLFPTIQRKK</sequence>
<dbReference type="AlphaFoldDB" id="A0AAW5ZZW6"/>
<feature type="domain" description="Glycosyltransferase 2-like" evidence="1">
    <location>
        <begin position="16"/>
        <end position="126"/>
    </location>
</feature>